<proteinExistence type="predicted"/>
<protein>
    <recommendedName>
        <fullName evidence="3">CsbD-like domain-containing protein</fullName>
    </recommendedName>
</protein>
<accession>A0A1Y1YRH3</accession>
<gene>
    <name evidence="1" type="ORF">K493DRAFT_347792</name>
</gene>
<reference evidence="1 2" key="1">
    <citation type="submission" date="2016-07" db="EMBL/GenBank/DDBJ databases">
        <title>Pervasive Adenine N6-methylation of Active Genes in Fungi.</title>
        <authorList>
            <consortium name="DOE Joint Genome Institute"/>
            <person name="Mondo S.J."/>
            <person name="Dannebaum R.O."/>
            <person name="Kuo R.C."/>
            <person name="Labutti K."/>
            <person name="Haridas S."/>
            <person name="Kuo A."/>
            <person name="Salamov A."/>
            <person name="Ahrendt S.R."/>
            <person name="Lipzen A."/>
            <person name="Sullivan W."/>
            <person name="Andreopoulos W.B."/>
            <person name="Clum A."/>
            <person name="Lindquist E."/>
            <person name="Daum C."/>
            <person name="Ramamoorthy G.K."/>
            <person name="Gryganskyi A."/>
            <person name="Culley D."/>
            <person name="Magnuson J.K."/>
            <person name="James T.Y."/>
            <person name="O'Malley M.A."/>
            <person name="Stajich J.E."/>
            <person name="Spatafora J.W."/>
            <person name="Visel A."/>
            <person name="Grigoriev I.V."/>
        </authorList>
    </citation>
    <scope>NUCLEOTIDE SEQUENCE [LARGE SCALE GENOMIC DNA]</scope>
    <source>
        <strain evidence="1 2">CBS 931.73</strain>
    </source>
</reference>
<dbReference type="OrthoDB" id="9999611at2759"/>
<comment type="caution">
    <text evidence="1">The sequence shown here is derived from an EMBL/GenBank/DDBJ whole genome shotgun (WGS) entry which is preliminary data.</text>
</comment>
<dbReference type="InParanoid" id="A0A1Y1YRH3"/>
<keyword evidence="2" id="KW-1185">Reference proteome</keyword>
<organism evidence="1 2">
    <name type="scientific">Basidiobolus meristosporus CBS 931.73</name>
    <dbReference type="NCBI Taxonomy" id="1314790"/>
    <lineage>
        <taxon>Eukaryota</taxon>
        <taxon>Fungi</taxon>
        <taxon>Fungi incertae sedis</taxon>
        <taxon>Zoopagomycota</taxon>
        <taxon>Entomophthoromycotina</taxon>
        <taxon>Basidiobolomycetes</taxon>
        <taxon>Basidiobolales</taxon>
        <taxon>Basidiobolaceae</taxon>
        <taxon>Basidiobolus</taxon>
    </lineage>
</organism>
<sequence>MSASDEKINLVLQGILPFLTCHNGAFLEKIGGLPLVLFTSMYAAGYVQETAGGILGNEQMKAEGAAKQAQAEAEYKAAQAEGYAQGASEKLKGNVKDTVGSAIGNEQMQVEGKAGAAKGEARMTANTD</sequence>
<dbReference type="AlphaFoldDB" id="A0A1Y1YRH3"/>
<evidence type="ECO:0000313" key="2">
    <source>
        <dbReference type="Proteomes" id="UP000193498"/>
    </source>
</evidence>
<evidence type="ECO:0008006" key="3">
    <source>
        <dbReference type="Google" id="ProtNLM"/>
    </source>
</evidence>
<dbReference type="Proteomes" id="UP000193498">
    <property type="component" value="Unassembled WGS sequence"/>
</dbReference>
<dbReference type="EMBL" id="MCFE01000080">
    <property type="protein sequence ID" value="ORY00630.1"/>
    <property type="molecule type" value="Genomic_DNA"/>
</dbReference>
<evidence type="ECO:0000313" key="1">
    <source>
        <dbReference type="EMBL" id="ORY00630.1"/>
    </source>
</evidence>
<name>A0A1Y1YRH3_9FUNG</name>